<gene>
    <name evidence="2" type="ORF">C7H19_06330</name>
</gene>
<dbReference type="OrthoDB" id="421643at2"/>
<evidence type="ECO:0000313" key="3">
    <source>
        <dbReference type="Proteomes" id="UP000239001"/>
    </source>
</evidence>
<keyword evidence="3" id="KW-1185">Reference proteome</keyword>
<dbReference type="EMBL" id="PXOH01000005">
    <property type="protein sequence ID" value="PSF38085.1"/>
    <property type="molecule type" value="Genomic_DNA"/>
</dbReference>
<proteinExistence type="predicted"/>
<sequence>MTGRLHQKKQELAALEENTTQQAQILRNYYQTYLESLSQSVYKQLILASYQICTQKYPQEFINLSYSQRQKLQEQIKTIGKTTIDKLIELLNKKHKKHQEQPINILEEMLLGIAPTEEEVTPLETEEEIMLENSDTFSNIKKPDELIEWTKHIEKGITQVLDTLSMEINNNLQKYKILPNQLPKQVLEMAIKAETPEHPTGGQPNLLDVIIETGNKGNDAENIEVPMTQAQVTKLVAIHLRLHEIEFTEPILTLQRKQIRQILEQINQLKKQYQKKEKECAIAEAETAWRSSWYD</sequence>
<accession>A0A2T1M0G0</accession>
<comment type="caution">
    <text evidence="2">The sequence shown here is derived from an EMBL/GenBank/DDBJ whole genome shotgun (WGS) entry which is preliminary data.</text>
</comment>
<name>A0A2T1M0G0_9CHRO</name>
<protein>
    <submittedName>
        <fullName evidence="2">Uncharacterized protein</fullName>
    </submittedName>
</protein>
<keyword evidence="1" id="KW-0175">Coiled coil</keyword>
<dbReference type="AlphaFoldDB" id="A0A2T1M0G0"/>
<evidence type="ECO:0000313" key="2">
    <source>
        <dbReference type="EMBL" id="PSF38085.1"/>
    </source>
</evidence>
<evidence type="ECO:0000256" key="1">
    <source>
        <dbReference type="SAM" id="Coils"/>
    </source>
</evidence>
<reference evidence="2 3" key="1">
    <citation type="submission" date="2018-03" db="EMBL/GenBank/DDBJ databases">
        <title>The ancient ancestry and fast evolution of plastids.</title>
        <authorList>
            <person name="Moore K.R."/>
            <person name="Magnabosco C."/>
            <person name="Momper L."/>
            <person name="Gold D.A."/>
            <person name="Bosak T."/>
            <person name="Fournier G.P."/>
        </authorList>
    </citation>
    <scope>NUCLEOTIDE SEQUENCE [LARGE SCALE GENOMIC DNA]</scope>
    <source>
        <strain evidence="2 3">CCALA 016</strain>
    </source>
</reference>
<feature type="coiled-coil region" evidence="1">
    <location>
        <begin position="252"/>
        <end position="286"/>
    </location>
</feature>
<dbReference type="RefSeq" id="WP_106456050.1">
    <property type="nucleotide sequence ID" value="NZ_PXOH01000005.1"/>
</dbReference>
<reference evidence="2 3" key="2">
    <citation type="submission" date="2018-03" db="EMBL/GenBank/DDBJ databases">
        <authorList>
            <person name="Keele B.F."/>
        </authorList>
    </citation>
    <scope>NUCLEOTIDE SEQUENCE [LARGE SCALE GENOMIC DNA]</scope>
    <source>
        <strain evidence="2 3">CCALA 016</strain>
    </source>
</reference>
<organism evidence="2 3">
    <name type="scientific">Aphanothece hegewaldii CCALA 016</name>
    <dbReference type="NCBI Taxonomy" id="2107694"/>
    <lineage>
        <taxon>Bacteria</taxon>
        <taxon>Bacillati</taxon>
        <taxon>Cyanobacteriota</taxon>
        <taxon>Cyanophyceae</taxon>
        <taxon>Oscillatoriophycideae</taxon>
        <taxon>Chroococcales</taxon>
        <taxon>Aphanothecaceae</taxon>
        <taxon>Aphanothece</taxon>
    </lineage>
</organism>
<dbReference type="Proteomes" id="UP000239001">
    <property type="component" value="Unassembled WGS sequence"/>
</dbReference>